<sequence>MIYALLRRMDITKYSSFVVLSLLIICLLSNQRWVLVSGEGNDLIDSTCKTTDDPNLCMKILRSEPHSSSADVKGLAHIMLEAASAYCNETSGQIKKMLNETKISDRPVDKFMRVCLRLCLEKYNISVNNIQDAIQRLELNDYFNGIIDTQASVNGAITCEEGFSQSPVLQEVLRCNSIPENLFGKVSIIIDKGDSGEDADTGGRTFQIRKYILIGRTFFNCVTLYGNGEEFQSTIYEARRTMKTSLHKDLRSPSKHEDPPPRNSQMASDLAPSKVVVVVAREMVIQPRDVECRSDDDCTFSDICDDGSTPKYFWVQIHQVPLLYMTKEIGWFLGGMIGEVINVDGGDAGDCMGKFLRVRVRMEIDKPLRRCLRVDILGDGIETVMILRYERLPNHCLKCGMICHRTSECEIKEDILVINGVRKPLFDVWLRASAPPRKVNHRGKWGPPPPANRRTTKKETDRRCEMMDTSTAAIGQLEETTSGKLQAIGTHDDTRLVSTSSKMVLQAETLKPLTEEAVSQKPRELDKEIKTGLMCDNPEVITRLVSGKTMTVSPDTSGNHDASKGKPNLIFKAGEMTPLSGKPNSGIIINIGPGPTDPATRETKTSPQLRIQALGLSEPIEIISPHNTMTGPTRTIKTQTPTQTSKRPTTKPPKKAWIRKNRGQHKDSYLGKPTAQTRGPPRKREDEDGKIEGGSETKKCRRVSGESSSDFRETQNPQATKNANNDSPPNEPPRSILKDVTNQATTSISSDHHVQPRPMELTPPGFKCKR</sequence>
<dbReference type="OrthoDB" id="2219495at2759"/>
<evidence type="ECO:0000313" key="7">
    <source>
        <dbReference type="Proteomes" id="UP000323000"/>
    </source>
</evidence>
<dbReference type="EMBL" id="VAHF01000003">
    <property type="protein sequence ID" value="TXG65458.1"/>
    <property type="molecule type" value="Genomic_DNA"/>
</dbReference>
<evidence type="ECO:0000256" key="1">
    <source>
        <dbReference type="ARBA" id="ARBA00022729"/>
    </source>
</evidence>
<feature type="compositionally biased region" description="Low complexity" evidence="4">
    <location>
        <begin position="630"/>
        <end position="647"/>
    </location>
</feature>
<dbReference type="Proteomes" id="UP000323000">
    <property type="component" value="Chromosome 3"/>
</dbReference>
<feature type="compositionally biased region" description="Basic and acidic residues" evidence="4">
    <location>
        <begin position="246"/>
        <end position="260"/>
    </location>
</feature>
<name>A0A5C7I8N5_9ROSI</name>
<feature type="region of interest" description="Disordered" evidence="4">
    <location>
        <begin position="245"/>
        <end position="269"/>
    </location>
</feature>
<keyword evidence="2" id="KW-1015">Disulfide bond</keyword>
<protein>
    <recommendedName>
        <fullName evidence="5">Pectinesterase inhibitor domain-containing protein</fullName>
    </recommendedName>
</protein>
<feature type="compositionally biased region" description="Basic residues" evidence="4">
    <location>
        <begin position="648"/>
        <end position="663"/>
    </location>
</feature>
<keyword evidence="1" id="KW-0732">Signal</keyword>
<dbReference type="NCBIfam" id="TIGR01614">
    <property type="entry name" value="PME_inhib"/>
    <property type="match status" value="1"/>
</dbReference>
<accession>A0A5C7I8N5</accession>
<feature type="compositionally biased region" description="Polar residues" evidence="4">
    <location>
        <begin position="714"/>
        <end position="728"/>
    </location>
</feature>
<evidence type="ECO:0000259" key="5">
    <source>
        <dbReference type="SMART" id="SM00856"/>
    </source>
</evidence>
<feature type="region of interest" description="Disordered" evidence="4">
    <location>
        <begin position="437"/>
        <end position="464"/>
    </location>
</feature>
<evidence type="ECO:0000256" key="2">
    <source>
        <dbReference type="ARBA" id="ARBA00023157"/>
    </source>
</evidence>
<feature type="region of interest" description="Disordered" evidence="4">
    <location>
        <begin position="620"/>
        <end position="770"/>
    </location>
</feature>
<dbReference type="AlphaFoldDB" id="A0A5C7I8N5"/>
<dbReference type="SMART" id="SM00856">
    <property type="entry name" value="PMEI"/>
    <property type="match status" value="1"/>
</dbReference>
<feature type="compositionally biased region" description="Polar residues" evidence="4">
    <location>
        <begin position="740"/>
        <end position="749"/>
    </location>
</feature>
<dbReference type="Gene3D" id="1.20.140.40">
    <property type="entry name" value="Invertase/pectin methylesterase inhibitor family protein"/>
    <property type="match status" value="1"/>
</dbReference>
<keyword evidence="7" id="KW-1185">Reference proteome</keyword>
<evidence type="ECO:0000313" key="6">
    <source>
        <dbReference type="EMBL" id="TXG65458.1"/>
    </source>
</evidence>
<dbReference type="InterPro" id="IPR052421">
    <property type="entry name" value="PCW_Enzyme_Inhibitor"/>
</dbReference>
<dbReference type="PANTHER" id="PTHR36710:SF18">
    <property type="entry name" value="PECTINESTERASE INHIBITOR 5-RELATED"/>
    <property type="match status" value="1"/>
</dbReference>
<proteinExistence type="inferred from homology"/>
<evidence type="ECO:0000256" key="4">
    <source>
        <dbReference type="SAM" id="MobiDB-lite"/>
    </source>
</evidence>
<dbReference type="CDD" id="cd14859">
    <property type="entry name" value="PMEI_like"/>
    <property type="match status" value="1"/>
</dbReference>
<reference evidence="7" key="1">
    <citation type="journal article" date="2019" name="Gigascience">
        <title>De novo genome assembly of the endangered Acer yangbiense, a plant species with extremely small populations endemic to Yunnan Province, China.</title>
        <authorList>
            <person name="Yang J."/>
            <person name="Wariss H.M."/>
            <person name="Tao L."/>
            <person name="Zhang R."/>
            <person name="Yun Q."/>
            <person name="Hollingsworth P."/>
            <person name="Dao Z."/>
            <person name="Luo G."/>
            <person name="Guo H."/>
            <person name="Ma Y."/>
            <person name="Sun W."/>
        </authorList>
    </citation>
    <scope>NUCLEOTIDE SEQUENCE [LARGE SCALE GENOMIC DNA]</scope>
    <source>
        <strain evidence="7">cv. Malutang</strain>
    </source>
</reference>
<dbReference type="PANTHER" id="PTHR36710">
    <property type="entry name" value="PECTINESTERASE INHIBITOR-LIKE"/>
    <property type="match status" value="1"/>
</dbReference>
<dbReference type="InterPro" id="IPR006501">
    <property type="entry name" value="Pectinesterase_inhib_dom"/>
</dbReference>
<comment type="caution">
    <text evidence="6">The sequence shown here is derived from an EMBL/GenBank/DDBJ whole genome shotgun (WGS) entry which is preliminary data.</text>
</comment>
<gene>
    <name evidence="6" type="ORF">EZV62_006733</name>
</gene>
<evidence type="ECO:0000256" key="3">
    <source>
        <dbReference type="ARBA" id="ARBA00038471"/>
    </source>
</evidence>
<feature type="domain" description="Pectinesterase inhibitor" evidence="5">
    <location>
        <begin position="39"/>
        <end position="192"/>
    </location>
</feature>
<feature type="compositionally biased region" description="Basic and acidic residues" evidence="4">
    <location>
        <begin position="682"/>
        <end position="698"/>
    </location>
</feature>
<dbReference type="SUPFAM" id="SSF101148">
    <property type="entry name" value="Plant invertase/pectin methylesterase inhibitor"/>
    <property type="match status" value="1"/>
</dbReference>
<dbReference type="InterPro" id="IPR035513">
    <property type="entry name" value="Invertase/methylesterase_inhib"/>
</dbReference>
<organism evidence="6 7">
    <name type="scientific">Acer yangbiense</name>
    <dbReference type="NCBI Taxonomy" id="1000413"/>
    <lineage>
        <taxon>Eukaryota</taxon>
        <taxon>Viridiplantae</taxon>
        <taxon>Streptophyta</taxon>
        <taxon>Embryophyta</taxon>
        <taxon>Tracheophyta</taxon>
        <taxon>Spermatophyta</taxon>
        <taxon>Magnoliopsida</taxon>
        <taxon>eudicotyledons</taxon>
        <taxon>Gunneridae</taxon>
        <taxon>Pentapetalae</taxon>
        <taxon>rosids</taxon>
        <taxon>malvids</taxon>
        <taxon>Sapindales</taxon>
        <taxon>Sapindaceae</taxon>
        <taxon>Hippocastanoideae</taxon>
        <taxon>Acereae</taxon>
        <taxon>Acer</taxon>
    </lineage>
</organism>
<dbReference type="Pfam" id="PF04043">
    <property type="entry name" value="PMEI"/>
    <property type="match status" value="1"/>
</dbReference>
<comment type="similarity">
    <text evidence="3">Belongs to the PMEI family.</text>
</comment>
<dbReference type="GO" id="GO:0004857">
    <property type="term" value="F:enzyme inhibitor activity"/>
    <property type="evidence" value="ECO:0007669"/>
    <property type="project" value="InterPro"/>
</dbReference>